<dbReference type="Proteomes" id="UP000196027">
    <property type="component" value="Chromosome"/>
</dbReference>
<dbReference type="GO" id="GO:0015627">
    <property type="term" value="C:type II protein secretion system complex"/>
    <property type="evidence" value="ECO:0007669"/>
    <property type="project" value="TreeGrafter"/>
</dbReference>
<dbReference type="PRINTS" id="PR00811">
    <property type="entry name" value="BCTERIALGSPD"/>
</dbReference>
<feature type="domain" description="Type II/III secretion system secretin-like" evidence="2">
    <location>
        <begin position="336"/>
        <end position="513"/>
    </location>
</feature>
<dbReference type="GO" id="GO:0019867">
    <property type="term" value="C:outer membrane"/>
    <property type="evidence" value="ECO:0007669"/>
    <property type="project" value="InterPro"/>
</dbReference>
<name>A0A1Y0I2W8_9GAMM</name>
<dbReference type="Pfam" id="PF00263">
    <property type="entry name" value="Secretin"/>
    <property type="match status" value="1"/>
</dbReference>
<dbReference type="InterPro" id="IPR001775">
    <property type="entry name" value="GspD/PilQ"/>
</dbReference>
<dbReference type="PANTHER" id="PTHR30332:SF17">
    <property type="entry name" value="TYPE IV PILIATION SYSTEM PROTEIN DR_0774-RELATED"/>
    <property type="match status" value="1"/>
</dbReference>
<proteinExistence type="predicted"/>
<dbReference type="PANTHER" id="PTHR30332">
    <property type="entry name" value="PROBABLE GENERAL SECRETION PATHWAY PROTEIN D"/>
    <property type="match status" value="1"/>
</dbReference>
<organism evidence="4 5">
    <name type="scientific">Oleiphilus messinensis</name>
    <dbReference type="NCBI Taxonomy" id="141451"/>
    <lineage>
        <taxon>Bacteria</taxon>
        <taxon>Pseudomonadati</taxon>
        <taxon>Pseudomonadota</taxon>
        <taxon>Gammaproteobacteria</taxon>
        <taxon>Oceanospirillales</taxon>
        <taxon>Oleiphilaceae</taxon>
        <taxon>Oleiphilus</taxon>
    </lineage>
</organism>
<evidence type="ECO:0000256" key="1">
    <source>
        <dbReference type="SAM" id="MobiDB-lite"/>
    </source>
</evidence>
<evidence type="ECO:0000259" key="3">
    <source>
        <dbReference type="Pfam" id="PF07655"/>
    </source>
</evidence>
<protein>
    <submittedName>
        <fullName evidence="4">Type II secretory pathway, component PulD</fullName>
    </submittedName>
</protein>
<sequence>MSGCESIPTSRAHDSDSAREIVTTLDQAISETVQPDPEPVQPDDAVMAALLPSMLSGTIATQVPEIEDERFDLVANSMDAATFFRSLVRGTDYNIVVHPQVSGIIDLELSQVTVPEVMAVVKDLYGFHYELKDRMYKVVPNGLRTEVFQINYLNLKRRGDSETQVSAGQVSSVETSSSNSSSNQNTRETMATSSTSISTSTESDFWTELRETVEAIIGDGEKRKVLTTRSAGMLVVRAFPDELESVRNYLERAELILQRQVILEAKILEVELSDGYQQGISWSSLAEYGNGYASNGDPEKYLFSQLGSKSIENVVAGGVFGATLQIKDFSAFIELLGTQGNVQVLSSPRIATVNNQKAVIKVGTDEFFVTDIEINDNTNTSTSRESTDIELTPFFSGISLDVTPQISEVGNVILHVHPSISEVEDQTKVISLGDQQVTLPLALSTIRETDSIISARNGQIVVIGGLIQNINREHNATTPFLGDIPVLGEMFKQKRQQATRSELVILLKPTIVDDTQFQSDLMRSRERFRSFRNELSQPPQTHFR</sequence>
<reference evidence="4 5" key="1">
    <citation type="submission" date="2017-05" db="EMBL/GenBank/DDBJ databases">
        <title>Genomic insights into alkan degradation activity of Oleiphilus messinensis.</title>
        <authorList>
            <person name="Kozyavkin S.A."/>
            <person name="Slesarev A.I."/>
            <person name="Golyshin P.N."/>
            <person name="Korzhenkov A."/>
            <person name="Golyshina O.N."/>
            <person name="Toshchakov S.V."/>
        </authorList>
    </citation>
    <scope>NUCLEOTIDE SEQUENCE [LARGE SCALE GENOMIC DNA]</scope>
    <source>
        <strain evidence="4 5">ME102</strain>
    </source>
</reference>
<keyword evidence="5" id="KW-1185">Reference proteome</keyword>
<dbReference type="InterPro" id="IPR004846">
    <property type="entry name" value="T2SS/T3SS_dom"/>
</dbReference>
<gene>
    <name evidence="4" type="ORF">OLMES_0720</name>
</gene>
<dbReference type="GO" id="GO:0009297">
    <property type="term" value="P:pilus assembly"/>
    <property type="evidence" value="ECO:0007669"/>
    <property type="project" value="InterPro"/>
</dbReference>
<dbReference type="InterPro" id="IPR011514">
    <property type="entry name" value="Secretin_N_2"/>
</dbReference>
<feature type="region of interest" description="Disordered" evidence="1">
    <location>
        <begin position="163"/>
        <end position="199"/>
    </location>
</feature>
<evidence type="ECO:0000259" key="2">
    <source>
        <dbReference type="Pfam" id="PF00263"/>
    </source>
</evidence>
<dbReference type="EMBL" id="CP021425">
    <property type="protein sequence ID" value="ARU54812.1"/>
    <property type="molecule type" value="Genomic_DNA"/>
</dbReference>
<feature type="compositionally biased region" description="Low complexity" evidence="1">
    <location>
        <begin position="169"/>
        <end position="199"/>
    </location>
</feature>
<dbReference type="GO" id="GO:0009306">
    <property type="term" value="P:protein secretion"/>
    <property type="evidence" value="ECO:0007669"/>
    <property type="project" value="InterPro"/>
</dbReference>
<dbReference type="AlphaFoldDB" id="A0A1Y0I2W8"/>
<accession>A0A1Y0I2W8</accession>
<evidence type="ECO:0000313" key="4">
    <source>
        <dbReference type="EMBL" id="ARU54812.1"/>
    </source>
</evidence>
<dbReference type="NCBIfam" id="TIGR02519">
    <property type="entry name" value="pilus_MshL"/>
    <property type="match status" value="1"/>
</dbReference>
<evidence type="ECO:0000313" key="5">
    <source>
        <dbReference type="Proteomes" id="UP000196027"/>
    </source>
</evidence>
<dbReference type="KEGG" id="ome:OLMES_0720"/>
<feature type="domain" description="Secretin N-terminal" evidence="3">
    <location>
        <begin position="145"/>
        <end position="228"/>
    </location>
</feature>
<dbReference type="Pfam" id="PF07655">
    <property type="entry name" value="Secretin_N_2"/>
    <property type="match status" value="1"/>
</dbReference>
<dbReference type="InterPro" id="IPR050810">
    <property type="entry name" value="Bact_Secretion_Sys_Channel"/>
</dbReference>
<dbReference type="Gene3D" id="3.55.50.30">
    <property type="match status" value="1"/>
</dbReference>
<dbReference type="InterPro" id="IPR013358">
    <property type="entry name" value="Pilus_biogenesis_MshL"/>
</dbReference>